<evidence type="ECO:0000256" key="13">
    <source>
        <dbReference type="ARBA" id="ARBA00022989"/>
    </source>
</evidence>
<dbReference type="Proteomes" id="UP001209878">
    <property type="component" value="Unassembled WGS sequence"/>
</dbReference>
<dbReference type="InterPro" id="IPR015338">
    <property type="entry name" value="GT64_dom"/>
</dbReference>
<keyword evidence="12" id="KW-0735">Signal-anchor</keyword>
<evidence type="ECO:0000313" key="24">
    <source>
        <dbReference type="Proteomes" id="UP001209878"/>
    </source>
</evidence>
<dbReference type="Gene3D" id="3.90.550.10">
    <property type="entry name" value="Spore Coat Polysaccharide Biosynthesis Protein SpsA, Chain A"/>
    <property type="match status" value="1"/>
</dbReference>
<dbReference type="GO" id="GO:0015012">
    <property type="term" value="P:heparan sulfate proteoglycan biosynthetic process"/>
    <property type="evidence" value="ECO:0007669"/>
    <property type="project" value="UniProtKB-ARBA"/>
</dbReference>
<evidence type="ECO:0000256" key="18">
    <source>
        <dbReference type="ARBA" id="ARBA00023211"/>
    </source>
</evidence>
<name>A0AAD9KXI5_RIDPI</name>
<keyword evidence="14" id="KW-0333">Golgi apparatus</keyword>
<dbReference type="GO" id="GO:0015020">
    <property type="term" value="F:glucuronosyltransferase activity"/>
    <property type="evidence" value="ECO:0007669"/>
    <property type="project" value="UniProtKB-ARBA"/>
</dbReference>
<dbReference type="EMBL" id="JAODUO010000505">
    <property type="protein sequence ID" value="KAK2179206.1"/>
    <property type="molecule type" value="Genomic_DNA"/>
</dbReference>
<comment type="similarity">
    <text evidence="5">Belongs to the glycosyltransferase 47 family.</text>
</comment>
<organism evidence="23 24">
    <name type="scientific">Ridgeia piscesae</name>
    <name type="common">Tubeworm</name>
    <dbReference type="NCBI Taxonomy" id="27915"/>
    <lineage>
        <taxon>Eukaryota</taxon>
        <taxon>Metazoa</taxon>
        <taxon>Spiralia</taxon>
        <taxon>Lophotrochozoa</taxon>
        <taxon>Annelida</taxon>
        <taxon>Polychaeta</taxon>
        <taxon>Sedentaria</taxon>
        <taxon>Canalipalpata</taxon>
        <taxon>Sabellida</taxon>
        <taxon>Siboglinidae</taxon>
        <taxon>Ridgeia</taxon>
    </lineage>
</organism>
<dbReference type="InterPro" id="IPR029044">
    <property type="entry name" value="Nucleotide-diphossugar_trans"/>
</dbReference>
<evidence type="ECO:0000256" key="5">
    <source>
        <dbReference type="ARBA" id="ARBA00010271"/>
    </source>
</evidence>
<evidence type="ECO:0000256" key="16">
    <source>
        <dbReference type="ARBA" id="ARBA00023157"/>
    </source>
</evidence>
<keyword evidence="24" id="KW-1185">Reference proteome</keyword>
<keyword evidence="11" id="KW-0256">Endoplasmic reticulum</keyword>
<feature type="domain" description="Exostosin GT47" evidence="21">
    <location>
        <begin position="100"/>
        <end position="375"/>
    </location>
</feature>
<comment type="pathway">
    <text evidence="4">Protein modification; protein glycosylation.</text>
</comment>
<dbReference type="PANTHER" id="PTHR48261">
    <property type="entry name" value="ACETYLGLUCOSAMINYLTRANSFERASE"/>
    <property type="match status" value="1"/>
</dbReference>
<keyword evidence="18" id="KW-0464">Manganese</keyword>
<evidence type="ECO:0000256" key="9">
    <source>
        <dbReference type="ARBA" id="ARBA00022692"/>
    </source>
</evidence>
<dbReference type="SUPFAM" id="SSF53448">
    <property type="entry name" value="Nucleotide-diphospho-sugar transferases"/>
    <property type="match status" value="1"/>
</dbReference>
<reference evidence="23" key="1">
    <citation type="journal article" date="2023" name="Mol. Biol. Evol.">
        <title>Third-Generation Sequencing Reveals the Adaptive Role of the Epigenome in Three Deep-Sea Polychaetes.</title>
        <authorList>
            <person name="Perez M."/>
            <person name="Aroh O."/>
            <person name="Sun Y."/>
            <person name="Lan Y."/>
            <person name="Juniper S.K."/>
            <person name="Young C.R."/>
            <person name="Angers B."/>
            <person name="Qian P.Y."/>
        </authorList>
    </citation>
    <scope>NUCLEOTIDE SEQUENCE</scope>
    <source>
        <strain evidence="23">R07B-5</strain>
    </source>
</reference>
<evidence type="ECO:0000256" key="10">
    <source>
        <dbReference type="ARBA" id="ARBA00022723"/>
    </source>
</evidence>
<sequence>MLLGSGKVYHKRAHFVLKHPQCYAVLLLVILVGLFVTAALQFWPPNLNDHSDHNLSSSYNTESIKEVKLGKESHRPKLADQSCLYHTCFDVYHCGYNDDSRISVYVYPTMRFVDERGILITLPMSQEFSEIRQTVMDSIYYTTDPDKACLFLPPVDFLNQNNIRLEEVSRILAALPHWNEGTNHLLFNMLPGSMPDYNTTLDVARDKAMLAGGGFSTWTYRQTYDVAIPVFNPQTAELSSPGLKDYNKLHWRLVSAQIGLHIEYRQELSHVASKDSRFLLLEECINAETSKNVSVRCKGRTQYFYPQILQDSVFCLVVRGVRLGQTALVDALMAGCIPVIVADSYVLPFSEVIDWKRAAVLVEEDNLASVMTVLSHILPDQAAEMRRQVAFLWHNYFSSMRSITLTTLQIINDRVFPYVARTYEEWNNPPNMMSVQNPLFLPLMPPRTDGFTAVILTYDRLESLFRVIQQVALAPSLAKVLVVWNNQAKTPPQASVWPKISKPLKVIQTRQNKLSNRFYPYDAIETEAILALDDDILMLTTDELEFGYQVWREFPDRLVGFPSRLHLWDNVTAKWKYESEWTSAISLVLTGAAFHHKVNHLSLCLALSHTLSLPYVYTNLLPGDIKSWVDDHMNCEDLAMNFLIANATSKAPIKIAPRQKFKCPECQGLSMLSADLTHMVERSECINKFTGIYGMMPLKTVEFRADPVLYKDSIVSPRLQRFPDIGSL</sequence>
<dbReference type="Pfam" id="PF03016">
    <property type="entry name" value="Exostosin_GT47"/>
    <property type="match status" value="1"/>
</dbReference>
<evidence type="ECO:0000256" key="20">
    <source>
        <dbReference type="SAM" id="Phobius"/>
    </source>
</evidence>
<evidence type="ECO:0000256" key="19">
    <source>
        <dbReference type="ARBA" id="ARBA00069568"/>
    </source>
</evidence>
<keyword evidence="15 20" id="KW-0472">Membrane</keyword>
<evidence type="ECO:0000256" key="8">
    <source>
        <dbReference type="ARBA" id="ARBA00022679"/>
    </source>
</evidence>
<keyword evidence="17" id="KW-0325">Glycoprotein</keyword>
<feature type="domain" description="Glycosyl transferase 64" evidence="22">
    <location>
        <begin position="451"/>
        <end position="710"/>
    </location>
</feature>
<evidence type="ECO:0000256" key="4">
    <source>
        <dbReference type="ARBA" id="ARBA00004922"/>
    </source>
</evidence>
<evidence type="ECO:0000256" key="15">
    <source>
        <dbReference type="ARBA" id="ARBA00023136"/>
    </source>
</evidence>
<dbReference type="GO" id="GO:0050508">
    <property type="term" value="F:glucuronosyl-N-acetylglucosaminyl-proteoglycan 4-alpha-N-acetylglucosaminyltransferase activity"/>
    <property type="evidence" value="ECO:0007669"/>
    <property type="project" value="UniProtKB-EC"/>
</dbReference>
<dbReference type="GO" id="GO:0005789">
    <property type="term" value="C:endoplasmic reticulum membrane"/>
    <property type="evidence" value="ECO:0007669"/>
    <property type="project" value="UniProtKB-SubCell"/>
</dbReference>
<evidence type="ECO:0000256" key="12">
    <source>
        <dbReference type="ARBA" id="ARBA00022968"/>
    </source>
</evidence>
<comment type="cofactor">
    <cofactor evidence="1">
        <name>Mn(2+)</name>
        <dbReference type="ChEBI" id="CHEBI:29035"/>
    </cofactor>
</comment>
<evidence type="ECO:0000256" key="1">
    <source>
        <dbReference type="ARBA" id="ARBA00001936"/>
    </source>
</evidence>
<protein>
    <recommendedName>
        <fullName evidence="19">Exostosin-2</fullName>
        <ecNumber evidence="6">2.4.1.224</ecNumber>
    </recommendedName>
</protein>
<dbReference type="InterPro" id="IPR004263">
    <property type="entry name" value="Exostosin"/>
</dbReference>
<comment type="caution">
    <text evidence="23">The sequence shown here is derived from an EMBL/GenBank/DDBJ whole genome shotgun (WGS) entry which is preliminary data.</text>
</comment>
<feature type="transmembrane region" description="Helical" evidence="20">
    <location>
        <begin position="21"/>
        <end position="43"/>
    </location>
</feature>
<evidence type="ECO:0000256" key="7">
    <source>
        <dbReference type="ARBA" id="ARBA00022676"/>
    </source>
</evidence>
<dbReference type="GO" id="GO:0046872">
    <property type="term" value="F:metal ion binding"/>
    <property type="evidence" value="ECO:0007669"/>
    <property type="project" value="UniProtKB-KW"/>
</dbReference>
<keyword evidence="8" id="KW-0808">Transferase</keyword>
<evidence type="ECO:0000259" key="21">
    <source>
        <dbReference type="Pfam" id="PF03016"/>
    </source>
</evidence>
<dbReference type="Pfam" id="PF09258">
    <property type="entry name" value="Glyco_transf_64"/>
    <property type="match status" value="1"/>
</dbReference>
<evidence type="ECO:0000313" key="23">
    <source>
        <dbReference type="EMBL" id="KAK2179206.1"/>
    </source>
</evidence>
<dbReference type="EC" id="2.4.1.224" evidence="6"/>
<dbReference type="AlphaFoldDB" id="A0AAD9KXI5"/>
<keyword evidence="9 20" id="KW-0812">Transmembrane</keyword>
<evidence type="ECO:0000256" key="11">
    <source>
        <dbReference type="ARBA" id="ARBA00022824"/>
    </source>
</evidence>
<keyword evidence="13 20" id="KW-1133">Transmembrane helix</keyword>
<dbReference type="GO" id="GO:0000139">
    <property type="term" value="C:Golgi membrane"/>
    <property type="evidence" value="ECO:0007669"/>
    <property type="project" value="UniProtKB-SubCell"/>
</dbReference>
<accession>A0AAD9KXI5</accession>
<comment type="subcellular location">
    <subcellularLocation>
        <location evidence="3">Endoplasmic reticulum membrane</location>
        <topology evidence="3">Single-pass type II membrane protein</topology>
    </subcellularLocation>
    <subcellularLocation>
        <location evidence="2">Golgi apparatus membrane</location>
        <topology evidence="2">Single-pass type II membrane protein</topology>
    </subcellularLocation>
</comment>
<evidence type="ECO:0000256" key="2">
    <source>
        <dbReference type="ARBA" id="ARBA00004323"/>
    </source>
</evidence>
<dbReference type="InterPro" id="IPR040911">
    <property type="entry name" value="Exostosin_GT47"/>
</dbReference>
<dbReference type="PANTHER" id="PTHR48261:SF5">
    <property type="entry name" value="EXOSTOSIN GLYCOSYLTRANSFERASE 2"/>
    <property type="match status" value="1"/>
</dbReference>
<gene>
    <name evidence="23" type="ORF">NP493_506g01036</name>
</gene>
<proteinExistence type="inferred from homology"/>
<evidence type="ECO:0000256" key="6">
    <source>
        <dbReference type="ARBA" id="ARBA00012194"/>
    </source>
</evidence>
<keyword evidence="10" id="KW-0479">Metal-binding</keyword>
<keyword evidence="7" id="KW-0328">Glycosyltransferase</keyword>
<evidence type="ECO:0000256" key="3">
    <source>
        <dbReference type="ARBA" id="ARBA00004648"/>
    </source>
</evidence>
<dbReference type="FunFam" id="3.90.550.10:FF:000035">
    <property type="entry name" value="Putative Exostosin-2"/>
    <property type="match status" value="1"/>
</dbReference>
<evidence type="ECO:0000259" key="22">
    <source>
        <dbReference type="Pfam" id="PF09258"/>
    </source>
</evidence>
<evidence type="ECO:0000256" key="17">
    <source>
        <dbReference type="ARBA" id="ARBA00023180"/>
    </source>
</evidence>
<keyword evidence="16" id="KW-1015">Disulfide bond</keyword>
<evidence type="ECO:0000256" key="14">
    <source>
        <dbReference type="ARBA" id="ARBA00023034"/>
    </source>
</evidence>